<keyword evidence="3" id="KW-0158">Chromosome</keyword>
<keyword evidence="8" id="KW-0175">Coiled coil</keyword>
<reference evidence="11 12" key="1">
    <citation type="submission" date="2017-09" db="EMBL/GenBank/DDBJ databases">
        <title>Genome sequencing of Besnoitia besnoiti strain Bb-Ger1.</title>
        <authorList>
            <person name="Schares G."/>
            <person name="Venepally P."/>
            <person name="Lorenzi H.A."/>
        </authorList>
    </citation>
    <scope>NUCLEOTIDE SEQUENCE [LARGE SCALE GENOMIC DNA]</scope>
    <source>
        <strain evidence="11 12">Bb-Ger1</strain>
    </source>
</reference>
<feature type="compositionally biased region" description="Low complexity" evidence="9">
    <location>
        <begin position="3204"/>
        <end position="3213"/>
    </location>
</feature>
<protein>
    <recommendedName>
        <fullName evidence="10">SET domain-containing protein</fullName>
    </recommendedName>
</protein>
<dbReference type="GO" id="GO:0008168">
    <property type="term" value="F:methyltransferase activity"/>
    <property type="evidence" value="ECO:0007669"/>
    <property type="project" value="UniProtKB-KW"/>
</dbReference>
<feature type="region of interest" description="Disordered" evidence="9">
    <location>
        <begin position="2601"/>
        <end position="2646"/>
    </location>
</feature>
<feature type="compositionally biased region" description="Basic and acidic residues" evidence="9">
    <location>
        <begin position="2134"/>
        <end position="2151"/>
    </location>
</feature>
<dbReference type="InterPro" id="IPR050777">
    <property type="entry name" value="SET2_Histone-Lys_MeTrsfase"/>
</dbReference>
<feature type="region of interest" description="Disordered" evidence="9">
    <location>
        <begin position="1250"/>
        <end position="1273"/>
    </location>
</feature>
<evidence type="ECO:0000256" key="7">
    <source>
        <dbReference type="ARBA" id="ARBA00023242"/>
    </source>
</evidence>
<feature type="region of interest" description="Disordered" evidence="9">
    <location>
        <begin position="2203"/>
        <end position="2240"/>
    </location>
</feature>
<dbReference type="PROSITE" id="PS50280">
    <property type="entry name" value="SET"/>
    <property type="match status" value="1"/>
</dbReference>
<feature type="compositionally biased region" description="Low complexity" evidence="9">
    <location>
        <begin position="137"/>
        <end position="169"/>
    </location>
</feature>
<feature type="compositionally biased region" description="Low complexity" evidence="9">
    <location>
        <begin position="2866"/>
        <end position="2875"/>
    </location>
</feature>
<feature type="compositionally biased region" description="Basic and acidic residues" evidence="9">
    <location>
        <begin position="3670"/>
        <end position="3682"/>
    </location>
</feature>
<feature type="compositionally biased region" description="Basic and acidic residues" evidence="9">
    <location>
        <begin position="692"/>
        <end position="706"/>
    </location>
</feature>
<feature type="compositionally biased region" description="Basic and acidic residues" evidence="9">
    <location>
        <begin position="833"/>
        <end position="853"/>
    </location>
</feature>
<feature type="region of interest" description="Disordered" evidence="9">
    <location>
        <begin position="472"/>
        <end position="523"/>
    </location>
</feature>
<feature type="region of interest" description="Disordered" evidence="9">
    <location>
        <begin position="3160"/>
        <end position="3307"/>
    </location>
</feature>
<evidence type="ECO:0000313" key="12">
    <source>
        <dbReference type="Proteomes" id="UP000224006"/>
    </source>
</evidence>
<feature type="region of interest" description="Disordered" evidence="9">
    <location>
        <begin position="4266"/>
        <end position="4289"/>
    </location>
</feature>
<feature type="compositionally biased region" description="Basic and acidic residues" evidence="9">
    <location>
        <begin position="2073"/>
        <end position="2096"/>
    </location>
</feature>
<feature type="compositionally biased region" description="Polar residues" evidence="9">
    <location>
        <begin position="3280"/>
        <end position="3290"/>
    </location>
</feature>
<feature type="compositionally biased region" description="Acidic residues" evidence="9">
    <location>
        <begin position="4220"/>
        <end position="4232"/>
    </location>
</feature>
<comment type="subcellular location">
    <subcellularLocation>
        <location evidence="2">Chromosome</location>
    </subcellularLocation>
    <subcellularLocation>
        <location evidence="1">Nucleus</location>
    </subcellularLocation>
</comment>
<feature type="compositionally biased region" description="Basic and acidic residues" evidence="9">
    <location>
        <begin position="3488"/>
        <end position="3497"/>
    </location>
</feature>
<feature type="compositionally biased region" description="Low complexity" evidence="9">
    <location>
        <begin position="1250"/>
        <end position="1271"/>
    </location>
</feature>
<feature type="region of interest" description="Disordered" evidence="9">
    <location>
        <begin position="4130"/>
        <end position="4183"/>
    </location>
</feature>
<evidence type="ECO:0000259" key="10">
    <source>
        <dbReference type="PROSITE" id="PS50280"/>
    </source>
</evidence>
<keyword evidence="6" id="KW-0949">S-adenosyl-L-methionine</keyword>
<feature type="compositionally biased region" description="Low complexity" evidence="9">
    <location>
        <begin position="640"/>
        <end position="653"/>
    </location>
</feature>
<dbReference type="GO" id="GO:0005694">
    <property type="term" value="C:chromosome"/>
    <property type="evidence" value="ECO:0007669"/>
    <property type="project" value="UniProtKB-SubCell"/>
</dbReference>
<dbReference type="GO" id="GO:0005634">
    <property type="term" value="C:nucleus"/>
    <property type="evidence" value="ECO:0007669"/>
    <property type="project" value="UniProtKB-SubCell"/>
</dbReference>
<keyword evidence="7" id="KW-0539">Nucleus</keyword>
<feature type="compositionally biased region" description="Basic and acidic residues" evidence="9">
    <location>
        <begin position="777"/>
        <end position="792"/>
    </location>
</feature>
<dbReference type="PANTHER" id="PTHR22884">
    <property type="entry name" value="SET DOMAIN PROTEINS"/>
    <property type="match status" value="1"/>
</dbReference>
<feature type="region of interest" description="Disordered" evidence="9">
    <location>
        <begin position="1673"/>
        <end position="1704"/>
    </location>
</feature>
<dbReference type="Pfam" id="PF00856">
    <property type="entry name" value="SET"/>
    <property type="match status" value="1"/>
</dbReference>
<organism evidence="11 12">
    <name type="scientific">Besnoitia besnoiti</name>
    <name type="common">Apicomplexan protozoan</name>
    <dbReference type="NCBI Taxonomy" id="94643"/>
    <lineage>
        <taxon>Eukaryota</taxon>
        <taxon>Sar</taxon>
        <taxon>Alveolata</taxon>
        <taxon>Apicomplexa</taxon>
        <taxon>Conoidasida</taxon>
        <taxon>Coccidia</taxon>
        <taxon>Eucoccidiorida</taxon>
        <taxon>Eimeriorina</taxon>
        <taxon>Sarcocystidae</taxon>
        <taxon>Besnoitia</taxon>
    </lineage>
</organism>
<feature type="region of interest" description="Disordered" evidence="9">
    <location>
        <begin position="3707"/>
        <end position="3735"/>
    </location>
</feature>
<accession>A0A2A9M8I4</accession>
<feature type="compositionally biased region" description="Low complexity" evidence="9">
    <location>
        <begin position="2464"/>
        <end position="2480"/>
    </location>
</feature>
<feature type="region of interest" description="Disordered" evidence="9">
    <location>
        <begin position="2126"/>
        <end position="2180"/>
    </location>
</feature>
<dbReference type="GO" id="GO:0032259">
    <property type="term" value="P:methylation"/>
    <property type="evidence" value="ECO:0007669"/>
    <property type="project" value="UniProtKB-KW"/>
</dbReference>
<feature type="region of interest" description="Disordered" evidence="9">
    <location>
        <begin position="2818"/>
        <end position="2875"/>
    </location>
</feature>
<feature type="compositionally biased region" description="Basic and acidic residues" evidence="9">
    <location>
        <begin position="1425"/>
        <end position="1434"/>
    </location>
</feature>
<feature type="compositionally biased region" description="Pro residues" evidence="9">
    <location>
        <begin position="3455"/>
        <end position="3468"/>
    </location>
</feature>
<feature type="compositionally biased region" description="Low complexity" evidence="9">
    <location>
        <begin position="2825"/>
        <end position="2841"/>
    </location>
</feature>
<proteinExistence type="predicted"/>
<dbReference type="SMART" id="SM00317">
    <property type="entry name" value="SET"/>
    <property type="match status" value="1"/>
</dbReference>
<evidence type="ECO:0000256" key="1">
    <source>
        <dbReference type="ARBA" id="ARBA00004123"/>
    </source>
</evidence>
<feature type="region of interest" description="Disordered" evidence="9">
    <location>
        <begin position="1"/>
        <end position="307"/>
    </location>
</feature>
<evidence type="ECO:0000256" key="8">
    <source>
        <dbReference type="SAM" id="Coils"/>
    </source>
</evidence>
<dbReference type="VEuPathDB" id="ToxoDB:BESB_026760"/>
<feature type="region of interest" description="Disordered" evidence="9">
    <location>
        <begin position="1495"/>
        <end position="1518"/>
    </location>
</feature>
<feature type="compositionally biased region" description="Basic and acidic residues" evidence="9">
    <location>
        <begin position="105"/>
        <end position="117"/>
    </location>
</feature>
<evidence type="ECO:0000313" key="11">
    <source>
        <dbReference type="EMBL" id="PFH31702.1"/>
    </source>
</evidence>
<feature type="region of interest" description="Disordered" evidence="9">
    <location>
        <begin position="3959"/>
        <end position="4011"/>
    </location>
</feature>
<keyword evidence="4" id="KW-0489">Methyltransferase</keyword>
<feature type="region of interest" description="Disordered" evidence="9">
    <location>
        <begin position="4534"/>
        <end position="4561"/>
    </location>
</feature>
<dbReference type="Proteomes" id="UP000224006">
    <property type="component" value="Unassembled WGS sequence"/>
</dbReference>
<feature type="compositionally biased region" description="Low complexity" evidence="9">
    <location>
        <begin position="4544"/>
        <end position="4561"/>
    </location>
</feature>
<feature type="compositionally biased region" description="Basic and acidic residues" evidence="9">
    <location>
        <begin position="3959"/>
        <end position="3976"/>
    </location>
</feature>
<keyword evidence="5" id="KW-0808">Transferase</keyword>
<feature type="region of interest" description="Disordered" evidence="9">
    <location>
        <begin position="2261"/>
        <end position="2297"/>
    </location>
</feature>
<feature type="compositionally biased region" description="Basic and acidic residues" evidence="9">
    <location>
        <begin position="4486"/>
        <end position="4497"/>
    </location>
</feature>
<feature type="compositionally biased region" description="Basic and acidic residues" evidence="9">
    <location>
        <begin position="2483"/>
        <end position="2493"/>
    </location>
</feature>
<feature type="compositionally biased region" description="Low complexity" evidence="9">
    <location>
        <begin position="1"/>
        <end position="16"/>
    </location>
</feature>
<feature type="compositionally biased region" description="Basic and acidic residues" evidence="9">
    <location>
        <begin position="17"/>
        <end position="32"/>
    </location>
</feature>
<feature type="region of interest" description="Disordered" evidence="9">
    <location>
        <begin position="671"/>
        <end position="736"/>
    </location>
</feature>
<evidence type="ECO:0000256" key="6">
    <source>
        <dbReference type="ARBA" id="ARBA00022691"/>
    </source>
</evidence>
<feature type="region of interest" description="Disordered" evidence="9">
    <location>
        <begin position="2765"/>
        <end position="2784"/>
    </location>
</feature>
<feature type="compositionally biased region" description="Acidic residues" evidence="9">
    <location>
        <begin position="3835"/>
        <end position="3844"/>
    </location>
</feature>
<feature type="coiled-coil region" evidence="8">
    <location>
        <begin position="333"/>
        <end position="367"/>
    </location>
</feature>
<feature type="compositionally biased region" description="Pro residues" evidence="9">
    <location>
        <begin position="2208"/>
        <end position="2221"/>
    </location>
</feature>
<dbReference type="Gene3D" id="2.170.270.10">
    <property type="entry name" value="SET domain"/>
    <property type="match status" value="1"/>
</dbReference>
<evidence type="ECO:0000256" key="4">
    <source>
        <dbReference type="ARBA" id="ARBA00022603"/>
    </source>
</evidence>
<feature type="region of interest" description="Disordered" evidence="9">
    <location>
        <begin position="916"/>
        <end position="938"/>
    </location>
</feature>
<name>A0A2A9M8I4_BESBE</name>
<feature type="compositionally biased region" description="Low complexity" evidence="9">
    <location>
        <begin position="3410"/>
        <end position="3441"/>
    </location>
</feature>
<dbReference type="STRING" id="94643.A0A2A9M8I4"/>
<feature type="compositionally biased region" description="Polar residues" evidence="9">
    <location>
        <begin position="4534"/>
        <end position="4543"/>
    </location>
</feature>
<evidence type="ECO:0000256" key="3">
    <source>
        <dbReference type="ARBA" id="ARBA00022454"/>
    </source>
</evidence>
<dbReference type="RefSeq" id="XP_029215711.1">
    <property type="nucleotide sequence ID" value="XM_029361356.1"/>
</dbReference>
<dbReference type="SUPFAM" id="SSF82199">
    <property type="entry name" value="SET domain"/>
    <property type="match status" value="1"/>
</dbReference>
<feature type="region of interest" description="Disordered" evidence="9">
    <location>
        <begin position="4373"/>
        <end position="4430"/>
    </location>
</feature>
<evidence type="ECO:0000256" key="9">
    <source>
        <dbReference type="SAM" id="MobiDB-lite"/>
    </source>
</evidence>
<feature type="compositionally biased region" description="Basic and acidic residues" evidence="9">
    <location>
        <begin position="409"/>
        <end position="448"/>
    </location>
</feature>
<gene>
    <name evidence="11" type="ORF">BESB_026760</name>
</gene>
<feature type="region of interest" description="Disordered" evidence="9">
    <location>
        <begin position="3880"/>
        <end position="3935"/>
    </location>
</feature>
<feature type="region of interest" description="Disordered" evidence="9">
    <location>
        <begin position="1118"/>
        <end position="1156"/>
    </location>
</feature>
<feature type="region of interest" description="Disordered" evidence="9">
    <location>
        <begin position="1549"/>
        <end position="1570"/>
    </location>
</feature>
<dbReference type="GeneID" id="40307728"/>
<feature type="compositionally biased region" description="Basic and acidic residues" evidence="9">
    <location>
        <begin position="1549"/>
        <end position="1567"/>
    </location>
</feature>
<feature type="compositionally biased region" description="Low complexity" evidence="9">
    <location>
        <begin position="4373"/>
        <end position="4393"/>
    </location>
</feature>
<feature type="compositionally biased region" description="Basic and acidic residues" evidence="9">
    <location>
        <begin position="4233"/>
        <end position="4246"/>
    </location>
</feature>
<feature type="compositionally biased region" description="Basic and acidic residues" evidence="9">
    <location>
        <begin position="605"/>
        <end position="617"/>
    </location>
</feature>
<feature type="compositionally biased region" description="Basic and acidic residues" evidence="9">
    <location>
        <begin position="4147"/>
        <end position="4165"/>
    </location>
</feature>
<dbReference type="EMBL" id="NWUJ01000014">
    <property type="protein sequence ID" value="PFH31702.1"/>
    <property type="molecule type" value="Genomic_DNA"/>
</dbReference>
<feature type="region of interest" description="Disordered" evidence="9">
    <location>
        <begin position="4578"/>
        <end position="4612"/>
    </location>
</feature>
<feature type="region of interest" description="Disordered" evidence="9">
    <location>
        <begin position="2026"/>
        <end position="2096"/>
    </location>
</feature>
<keyword evidence="12" id="KW-1185">Reference proteome</keyword>
<feature type="region of interest" description="Disordered" evidence="9">
    <location>
        <begin position="1289"/>
        <end position="1308"/>
    </location>
</feature>
<feature type="compositionally biased region" description="Low complexity" evidence="9">
    <location>
        <begin position="1733"/>
        <end position="1743"/>
    </location>
</feature>
<feature type="compositionally biased region" description="Basic and acidic residues" evidence="9">
    <location>
        <begin position="3823"/>
        <end position="3834"/>
    </location>
</feature>
<evidence type="ECO:0000256" key="2">
    <source>
        <dbReference type="ARBA" id="ARBA00004286"/>
    </source>
</evidence>
<feature type="region of interest" description="Disordered" evidence="9">
    <location>
        <begin position="4218"/>
        <end position="4247"/>
    </location>
</feature>
<feature type="region of interest" description="Disordered" evidence="9">
    <location>
        <begin position="3823"/>
        <end position="3846"/>
    </location>
</feature>
<feature type="compositionally biased region" description="Acidic residues" evidence="9">
    <location>
        <begin position="3885"/>
        <end position="3897"/>
    </location>
</feature>
<feature type="region of interest" description="Disordered" evidence="9">
    <location>
        <begin position="2464"/>
        <end position="2493"/>
    </location>
</feature>
<feature type="compositionally biased region" description="Low complexity" evidence="9">
    <location>
        <begin position="3469"/>
        <end position="3479"/>
    </location>
</feature>
<evidence type="ECO:0000256" key="5">
    <source>
        <dbReference type="ARBA" id="ARBA00022679"/>
    </source>
</evidence>
<feature type="region of interest" description="Disordered" evidence="9">
    <location>
        <begin position="3410"/>
        <end position="3501"/>
    </location>
</feature>
<feature type="compositionally biased region" description="Basic and acidic residues" evidence="9">
    <location>
        <begin position="1140"/>
        <end position="1156"/>
    </location>
</feature>
<feature type="compositionally biased region" description="Basic and acidic residues" evidence="9">
    <location>
        <begin position="4589"/>
        <end position="4600"/>
    </location>
</feature>
<feature type="compositionally biased region" description="Low complexity" evidence="9">
    <location>
        <begin position="494"/>
        <end position="507"/>
    </location>
</feature>
<feature type="compositionally biased region" description="Basic and acidic residues" evidence="9">
    <location>
        <begin position="1375"/>
        <end position="1392"/>
    </location>
</feature>
<feature type="region of interest" description="Disordered" evidence="9">
    <location>
        <begin position="1727"/>
        <end position="1757"/>
    </location>
</feature>
<dbReference type="InterPro" id="IPR046341">
    <property type="entry name" value="SET_dom_sf"/>
</dbReference>
<feature type="compositionally biased region" description="Low complexity" evidence="9">
    <location>
        <begin position="241"/>
        <end position="253"/>
    </location>
</feature>
<dbReference type="KEGG" id="bbes:BESB_026760"/>
<feature type="region of interest" description="Disordered" evidence="9">
    <location>
        <begin position="3770"/>
        <end position="3804"/>
    </location>
</feature>
<feature type="region of interest" description="Disordered" evidence="9">
    <location>
        <begin position="2972"/>
        <end position="3007"/>
    </location>
</feature>
<feature type="region of interest" description="Disordered" evidence="9">
    <location>
        <begin position="1041"/>
        <end position="1060"/>
    </location>
</feature>
<feature type="region of interest" description="Disordered" evidence="9">
    <location>
        <begin position="2708"/>
        <end position="2728"/>
    </location>
</feature>
<feature type="region of interest" description="Disordered" evidence="9">
    <location>
        <begin position="1352"/>
        <end position="1451"/>
    </location>
</feature>
<feature type="region of interest" description="Disordered" evidence="9">
    <location>
        <begin position="600"/>
        <end position="658"/>
    </location>
</feature>
<feature type="compositionally biased region" description="Basic residues" evidence="9">
    <location>
        <begin position="472"/>
        <end position="482"/>
    </location>
</feature>
<sequence>MTPSAGSRARAPSPAGETRDHVGSQNDQDRGRPPASRARRTRASPPVAPGRLFSSRRPPPRGRAGAEARVVSPQRDADRGPAQRMSRRGREGSTSPSAVYLPSANDDRVATVEETKKTRWGSLSGRRPRHGGEVQASRLSSSQPLPHSLFPSSSSFGVSFPHSSAARSIRSARRHGSATPQRVYEAGAAPLEPRDDMPPRSLSKPTGAGQATVCRKVFPSRPTREQEALPPHGMDQGGHASSSERLGPSLSPRPLRRSSAKAEVPAQMASLSHSCASGGGLRRSLRSRCRSVPTSPLPSPSPSASASSIRCLSSSAVPALFASLPDCSEKRRAARLVQDLLEARQKREDAERQVAQLRMQQRALRARVGELVEGIDPEIGARLLTMIASSSPAPQDPDTGRESSQPTRTQDRRMRRTDARKACEARDDERDGEHGHPEGVHGREEDISIHLTPDDSDGEGIHEKLFALRQKHLGRRGHKRKPFPASSPSPPSRSPLSWSPGSASSPPQLSHATPCPSSAALPRASRTLQRVVAAGPTNCGRRARDCANERAGASSVSNGEAGRLRGCLSGLRRTRGLAADREEALQASSETASLGRLVQKKRRKGLSEDRYQLRTQREGGSIAGVKQPPMRDGSERRILRSCSSPSSSPMSRPRSPPFTRHKAALLEKTLLAEKPKSPEQPAEKALVAHVPRARESSRDAESHAREGPSGGVTASVRPPCSTAKRRQSVKADAKADHLANADAEFAKARHRDSFAGKSPVSLEKMQETLVELPALRAEGEKELGREELHSENDAGVLPSGAASPRRQEKRATGIRGPAEPHERTSPPAAASQKQKEGRNKASHEGHARDREAREGDEEVDREKEDEYLSRLRTRSSCLRDPHARWVARWLQELYRWDEEVEDSDGEASSWRCALSSSSAISGPSSSLPGRLSEEKEKPGALWSASRRSCRLAERAPSSVPAGGDIGTLFLLALSAEGEHHQGSQHLLSLLKRFSSPAALFGSKKALLQMNLDRYLGAKRDDLYAFLFSAWDRRSRCVASGGKRDAKDRAQSEGDEGESEEAERWKACFSLLLAAAALPAASLRGTHRLADQHHVLRFLEISEKQVLYSSLRPGPCAPALSPRHPVATLPANSRGARKRRREAEEATASKEDSGDECRGTLEIGTDVPFLAAETNSPSTPDSEVKTARGVRCTAWQTKLPPVPLASNRCSCCCCFHKLWSASSSATSTASPTHDAPVSAVLSSPSLSPPCLSSDAAPALPQAPSARAPGAHAADNRRGKELLAGLRPTACDAEASTTQEKAPAAHESEGTVVPCVAPPASPAQVVAFSAMEAARQVLGKRLRRLMEENAAIRARAGGDGGRSPERGGAPALPCDLQGEREGSEGRVEDPREPGDEQPEVSQHRGLHAGSGEAGGHGGHLPASPKASEGHQGDTRVRGSSSLASASKKMGADKQTGARIMSLVNQRLHSLRSFFPLVQRQAVSVCMHFLEEQDRRVRTDGGGMRGDGRSEDAGENGAPGINWAANEREARIGAHSEAREGGAAQLRQCLADKREHTRGTPPRTETDAVRGHSQGICHGTGVLAGPLKGVWRETWLDGHPVWVVATDVDDKDESEAHGKLLSLSHTPGKNEACFRQREQSVFRFHADRVGGDTPSLLAAVLLRLLLLLERHSPGHIEPASATSPSLSSKSPAYAAPPSRVAPVGAAGPSSLAPAASLDLPSLPSISAGAEREEARAVASSPAPRRGCVGPFSVPPEERRQGTWRTTARSAWFCAASLSRLEARLEEAERSAQREKTLRVLPVWRQFPGVDLEAVISADGAAKAALLTCPCCCCLLARLSASDQPLSAPSVRAPSCALSRPSASVVSAASSPAPALASGVPSSPLPGSHACCCAGDSSSGAAGPCRCCCCQLARLQASEKCTESQPAERAADAQRRQRDTAPFSSLFSPLASALRCPIRADSFAASSLPSHRPPGCLPSTSVSAFGSSPAACEEGQPRTLASLRVTYASISWEPEREAACLTLCVAGRGDSEGGTDARNDAGAENIAARPQHNNARAGEAGEPVDKQRAPSGEEEVERQTRNEGETREDRRGDPRARRDVGGQALRQYIFASEAPESLVALAMERARRREARGRERKKKEQVLPRQSEKGGEEASRSPLWSAENEDQQFTPHEGPPVCQKAEEKRHRRELALLAAASLFMTLNFTPSSPLSSPAPPSLTPLPPSVAPQRDLPNEEGRPQEPSTSSFSSVCLRFFASRLRSLQRELELASSPASPGGSGRREKHPQERQAHAANSPRSLSGACQSSACEKTERKPRSGSFLCLFLKEWSAVVSLVFSSMSLPASSHSLSGSSPQPPRSFGASVVFTLRRLLEDPAGEEERRRVSALRDTDRDVGRLRKLMREALLRPPLAPRTWVASQWLGNRFTDKAEKLRALELLRWTFSVWTHELSFAALVTQVSGLRVTSAADAGEAPAAGARAQSDTQAAEGGGRRREETGRQAEARWLKTEESATLADADPEMAYKVPLVCRLCGKMSFPQSCRTSVDVHVLHLLKRHCRLAPLWALLLDIRAVPFSVRPLFLQVVASRLEKKETFSAAQWGHAAGGVLPREAKAKRASEPKRDAKKDASSKKASARAERELAEGTCSASSGALRKGPLSAQGRLLQSLVFPPSRERLEQSLGHVKDALFAQARVSAIVSLLLLLLSEETARQLSRSAASREASAGPPVLPLSREKQRTLSETVSDLLKAVVEAKAPGSGTSIHLLRLSALSRVQPTREGGKSKSSCRPPPGDLLTLLSREDQALLHSLASLAPHKKSLVVSAAPSASRLHLASTPRPSSPGSPTRLRSSAPDWSLPRPPSAGGRMEESSNASHALSALPGSSVSPSLLSPAAGGRGGVSLYGPPAALGAGARAAARLLLPQAPGFAARRDEAVSPAFSAPSSLMSFPPPLSLRPGERRGKPPLRVNQLCNEEYEVYDETARPSAGDLALPPRGQGADAMPSRGLSEASPDALSQLSAPSSSFSPLLFSSLLLPPSCSSVVSAAASGASLWGADAAGGRDGGVPVSLLLPRFSAAAAPSDQAKHFLLQFLPVVRSSKLLLPSVVSLAIDGRACTCGRARRDNGSAARAAENGLKVRCGSRVSGPRAMRGHSSLESVVHEFFEVGGLRSRPKVATVSPSSRLPPLPNPPPSEAVRPPEGGRQGSGSLRLREGAGRAASARTRSGGFGRPARASGLVAEPCDSPPGGDAKRGNGEAQAARQEGARAARRSLAGAWLQEEMRGGKGDDGAKTLSTVASTPSLLSLGDGRRGEEERGHRDEAGFAVPTRSVTATTRFSWYEAFALTPLLLVSNRERIRRRGTGRAPEEPVPRGLASLSSLMQLPAEKDAHIVPCDTSDSAGPLSFLPSTFSSYALRSKCAGGAAASPRLSPSSPVSSSLSSLSTSSPRSIASLPRGSSVHLHAAYSPPSLPPSAVPWPPGPAASSLSPGEAAAEPEEAAEREERRPRRGDTNASHYRRHLVVLLPAPHLASGLPGGAEGARRFPMEASGGSGPKTLILAESQSCLLTAPSSAQIRLTQVNHLHETPRGEAIPSASELALPACGGASSPSVWTHGLLGLADSSSLLPSSVLFVAFPAVCRAPRSVPARPAGSRADSLSACVLQTTAEERRGTWEAGAEGGPTERGARGRWAPDRHPQGHAAPVTVGNGASCGRAREGAASLGVPSCVSSGDEGDELSGRQRCREDGSRRQEGAVSLRRFLAFLAANGSRFSFVFREAAASPAAPVESAEASWGAPEAREKGEVRGQAQERLTSARRAGGRGSSAFFAFSNGFSKREDAGGALQERDGAEGTESDEEGSDAWRVSAAQAASLAALCFQGWVPLFGEAAELLLGEEREGETSEADEESGEDACEDGRRLEDSECTWTGGDINRAEGAPNSGGKIGSSGAWLSRGKGQKEALRHLLEVLSYKMHEETAREGGGETADEGRACEEGEEAQEGEGQGKKLFRGVEEGGRRTTGTMARKGERRRGDICEEFVVAHLPASICFKVKQGRPGESVSLGDRQEGSVFSRAGAGTRALPRSVVSVAQFVFARLLAAFFSFLECEERENEETPERNFGAAGLPRSSSLSSSSAVLSSTAVHVAALSSHRSKRERQGAAPNEGRIEGARAEDEQKRRRLESEAEVPSMAAVGTDDAEEAKTREKFCAPWKSFEARSPPGSLHVDERDAGLLNSAAQEEEGDKESEAEESEPRRLGGRAHESGCPHVDAGNFISRAPMAQERLGTAEVDARESAEEEDEAEERRDEDVERAQCALANVVLPAPPLARECVAFGGFGRLPDDTRTGIRLQLTPFIARAQRGIPLLFRHQLQRSGMRQHDLVDLMSFSSPSSVSSLASLPSSPPSSSSSVAPGKAAFSASPSAGCAAELHSRASAPPPPDASPALSSASPAPSCLLALSAAAAPQRACAAETGDEADRETAETRSRRPRGDRERDVGHKRRARGRRDEEFEDRAADAPEETDEESAREKKDELDWTRVDLFAWDLRAENGLSASDASRGSTKSRGAAALASPSSPSPGAARDLLSAVSASAPAVVCASSPDAGADAVGEERAKGDDRMSSLHATLKKKRRRKQRALVVKKKSKLASPLHRAGAASHSSLLLKAKNLALCIEGRPGGAKKKSRAALVPRGHKYSLFALSSHKAASLASRVSAASRPIRKARDRPRLRSIPLSPTSAVCASSCVSSACAGSTEASAAAGRQRRECLSLASAAPARHSQERRPPLAGSSSARLLAAHWQAADPELLSLAAERMQERNVSAFDGLLIGEDGRLPEKADLQLRRNELFFALESQLRLNRTAHLLEATAARCGARVPPFVVRTKLLKLGKSRVHGWGVFAAEPICKDEFVIEYSAVVVSEAMANFREWQYMQSMGGSTYLFKLKNSTIADATQSGAVTRFINHSCHPNCQTRDLDGGSDDDGRNCHVGIFALRDIAIGEELFYNYSLSEGALGHEACHCGAPGCKGVM</sequence>
<feature type="region of interest" description="Disordered" evidence="9">
    <location>
        <begin position="389"/>
        <end position="459"/>
    </location>
</feature>
<dbReference type="InterPro" id="IPR001214">
    <property type="entry name" value="SET_dom"/>
</dbReference>
<feature type="compositionally biased region" description="Basic and acidic residues" evidence="9">
    <location>
        <begin position="3295"/>
        <end position="3307"/>
    </location>
</feature>
<feature type="region of interest" description="Disordered" evidence="9">
    <location>
        <begin position="4449"/>
        <end position="4512"/>
    </location>
</feature>
<dbReference type="OrthoDB" id="354432at2759"/>
<feature type="region of interest" description="Disordered" evidence="9">
    <location>
        <begin position="773"/>
        <end position="867"/>
    </location>
</feature>
<feature type="compositionally biased region" description="Basic and acidic residues" evidence="9">
    <location>
        <begin position="3722"/>
        <end position="3735"/>
    </location>
</feature>
<feature type="compositionally biased region" description="Basic and acidic residues" evidence="9">
    <location>
        <begin position="1041"/>
        <end position="1051"/>
    </location>
</feature>
<feature type="compositionally biased region" description="Basic and acidic residues" evidence="9">
    <location>
        <begin position="2602"/>
        <end position="2634"/>
    </location>
</feature>
<feature type="domain" description="SET" evidence="10">
    <location>
        <begin position="4859"/>
        <end position="4981"/>
    </location>
</feature>
<feature type="compositionally biased region" description="Basic and acidic residues" evidence="9">
    <location>
        <begin position="3267"/>
        <end position="3278"/>
    </location>
</feature>
<feature type="compositionally biased region" description="Pro residues" evidence="9">
    <location>
        <begin position="3171"/>
        <end position="3181"/>
    </location>
</feature>
<feature type="compositionally biased region" description="Low complexity" evidence="9">
    <location>
        <begin position="1675"/>
        <end position="1695"/>
    </location>
</feature>
<feature type="region of interest" description="Disordered" evidence="9">
    <location>
        <begin position="538"/>
        <end position="561"/>
    </location>
</feature>
<feature type="compositionally biased region" description="Low complexity" evidence="9">
    <location>
        <begin position="916"/>
        <end position="930"/>
    </location>
</feature>
<feature type="compositionally biased region" description="Basic and acidic residues" evidence="9">
    <location>
        <begin position="2026"/>
        <end position="2037"/>
    </location>
</feature>
<comment type="caution">
    <text evidence="11">The sequence shown here is derived from an EMBL/GenBank/DDBJ whole genome shotgun (WGS) entry which is preliminary data.</text>
</comment>
<feature type="region of interest" description="Disordered" evidence="9">
    <location>
        <begin position="3654"/>
        <end position="3694"/>
    </location>
</feature>
<feature type="compositionally biased region" description="Basic and acidic residues" evidence="9">
    <location>
        <begin position="4459"/>
        <end position="4477"/>
    </location>
</feature>